<dbReference type="InterPro" id="IPR025048">
    <property type="entry name" value="DUF3987"/>
</dbReference>
<dbReference type="RefSeq" id="WP_115534052.1">
    <property type="nucleotide sequence ID" value="NZ_QRGA01000007.1"/>
</dbReference>
<dbReference type="OrthoDB" id="9067983at2"/>
<reference evidence="1 2" key="1">
    <citation type="submission" date="2018-08" db="EMBL/GenBank/DDBJ databases">
        <title>Paraburkholderia sp. DHOM06 isolated from forest soil.</title>
        <authorList>
            <person name="Gao Z.-H."/>
            <person name="Qiu L.-H."/>
        </authorList>
    </citation>
    <scope>NUCLEOTIDE SEQUENCE [LARGE SCALE GENOMIC DNA]</scope>
    <source>
        <strain evidence="1 2">DHOM06</strain>
    </source>
</reference>
<evidence type="ECO:0000313" key="1">
    <source>
        <dbReference type="EMBL" id="RDU98294.1"/>
    </source>
</evidence>
<name>A0A3D8K076_9BURK</name>
<organism evidence="1 2">
    <name type="scientific">Trinickia dinghuensis</name>
    <dbReference type="NCBI Taxonomy" id="2291023"/>
    <lineage>
        <taxon>Bacteria</taxon>
        <taxon>Pseudomonadati</taxon>
        <taxon>Pseudomonadota</taxon>
        <taxon>Betaproteobacteria</taxon>
        <taxon>Burkholderiales</taxon>
        <taxon>Burkholderiaceae</taxon>
        <taxon>Trinickia</taxon>
    </lineage>
</organism>
<dbReference type="Proteomes" id="UP000256838">
    <property type="component" value="Unassembled WGS sequence"/>
</dbReference>
<dbReference type="EMBL" id="QRGA01000007">
    <property type="protein sequence ID" value="RDU98294.1"/>
    <property type="molecule type" value="Genomic_DNA"/>
</dbReference>
<dbReference type="AlphaFoldDB" id="A0A3D8K076"/>
<gene>
    <name evidence="1" type="ORF">DWV00_13325</name>
</gene>
<evidence type="ECO:0000313" key="2">
    <source>
        <dbReference type="Proteomes" id="UP000256838"/>
    </source>
</evidence>
<keyword evidence="2" id="KW-1185">Reference proteome</keyword>
<dbReference type="Pfam" id="PF13148">
    <property type="entry name" value="DUF3987"/>
    <property type="match status" value="1"/>
</dbReference>
<comment type="caution">
    <text evidence="1">The sequence shown here is derived from an EMBL/GenBank/DDBJ whole genome shotgun (WGS) entry which is preliminary data.</text>
</comment>
<sequence>MMNYPAYPPGGGFMPSPNFGLQSQPANHLQPGYVAPSLQQAISALTPRMYRAAHECRAIYGAGYGAALANLLGKVSFAVSGNFRIRSHNGKSTSLSLHIRFAGARLSGKTEAHDRFIAPIRKAMKGWKKPWLFNNVRPPTLLRKIRAGAVWSMLSMSEGRGHLADPLSRAFDELNELNDSNMPPFDRADDDDEDLVENAPDSAIFVTCVNVHDDKNREWLDEYGKIAIESGYVFRLLMMESDELAIEGAGEQQPEFALLDYDDRIAELIASGQIKLRDTPANRLPEIKVEPDAEEVLRQAQERFKFMASAMLSARDTIVFAVRLAANARRIAGCMHVFEGYKGAVSPDTMARAVTIAEFFGERWLAAVFPPKPVPEAEQRGLRLLDYLYSHACHAGMHAPSCRESDIKALAPNFGWSKAEMAKAITRVCGRGFAQVVPRIENGRRVLKFELLVSPSGFMSGHPGYPPQDEQDAGVLLPLVHAELRRRGVNGIRETEIVTLAKNMKWVPSRTKSALRVLYNAGHFHLVPTAINGRVVEMVELPTYPPQLV</sequence>
<proteinExistence type="predicted"/>
<protein>
    <submittedName>
        <fullName evidence="1">DUF3987 domain-containing protein</fullName>
    </submittedName>
</protein>
<accession>A0A3D8K076</accession>